<dbReference type="FunFam" id="3.30.428.10:FF:000004">
    <property type="entry name" value="aprataxin isoform X2"/>
    <property type="match status" value="1"/>
</dbReference>
<feature type="domain" description="HIT" evidence="10">
    <location>
        <begin position="22"/>
        <end position="126"/>
    </location>
</feature>
<dbReference type="GO" id="GO:0008270">
    <property type="term" value="F:zinc ion binding"/>
    <property type="evidence" value="ECO:0007669"/>
    <property type="project" value="UniProtKB-KW"/>
</dbReference>
<dbReference type="InterPro" id="IPR036265">
    <property type="entry name" value="HIT-like_sf"/>
</dbReference>
<name>A0AA35TPJ6_GEOBA</name>
<dbReference type="AlphaFoldDB" id="A0AA35TPJ6"/>
<keyword evidence="4" id="KW-0863">Zinc-finger</keyword>
<dbReference type="PANTHER" id="PTHR12486">
    <property type="entry name" value="APRATAXIN-RELATED"/>
    <property type="match status" value="1"/>
</dbReference>
<keyword evidence="3" id="KW-0227">DNA damage</keyword>
<protein>
    <submittedName>
        <fullName evidence="11">Aprataxin</fullName>
    </submittedName>
</protein>
<dbReference type="InterPro" id="IPR019808">
    <property type="entry name" value="Histidine_triad_CS"/>
</dbReference>
<reference evidence="11" key="1">
    <citation type="submission" date="2023-03" db="EMBL/GenBank/DDBJ databases">
        <authorList>
            <person name="Steffen K."/>
            <person name="Cardenas P."/>
        </authorList>
    </citation>
    <scope>NUCLEOTIDE SEQUENCE</scope>
</reference>
<dbReference type="Pfam" id="PF11969">
    <property type="entry name" value="DcpS_C"/>
    <property type="match status" value="1"/>
</dbReference>
<dbReference type="InterPro" id="IPR011146">
    <property type="entry name" value="HIT-like"/>
</dbReference>
<keyword evidence="12" id="KW-1185">Reference proteome</keyword>
<proteinExistence type="predicted"/>
<evidence type="ECO:0000256" key="2">
    <source>
        <dbReference type="ARBA" id="ARBA00022723"/>
    </source>
</evidence>
<comment type="caution">
    <text evidence="11">The sequence shown here is derived from an EMBL/GenBank/DDBJ whole genome shotgun (WGS) entry which is preliminary data.</text>
</comment>
<dbReference type="SUPFAM" id="SSF54197">
    <property type="entry name" value="HIT-like"/>
    <property type="match status" value="1"/>
</dbReference>
<evidence type="ECO:0000256" key="9">
    <source>
        <dbReference type="PROSITE-ProRule" id="PRU00464"/>
    </source>
</evidence>
<dbReference type="Gene3D" id="3.30.428.10">
    <property type="entry name" value="HIT-like"/>
    <property type="match status" value="1"/>
</dbReference>
<dbReference type="GO" id="GO:0000012">
    <property type="term" value="P:single strand break repair"/>
    <property type="evidence" value="ECO:0007669"/>
    <property type="project" value="TreeGrafter"/>
</dbReference>
<dbReference type="GO" id="GO:0003725">
    <property type="term" value="F:double-stranded RNA binding"/>
    <property type="evidence" value="ECO:0007669"/>
    <property type="project" value="TreeGrafter"/>
</dbReference>
<dbReference type="EMBL" id="CASHTH010003985">
    <property type="protein sequence ID" value="CAI8052085.1"/>
    <property type="molecule type" value="Genomic_DNA"/>
</dbReference>
<gene>
    <name evidence="11" type="ORF">GBAR_LOCUS28515</name>
</gene>
<evidence type="ECO:0000256" key="7">
    <source>
        <dbReference type="ARBA" id="ARBA00023204"/>
    </source>
</evidence>
<comment type="subcellular location">
    <subcellularLocation>
        <location evidence="1">Nucleus</location>
    </subcellularLocation>
</comment>
<dbReference type="InterPro" id="IPR032566">
    <property type="entry name" value="Znf-C2HE"/>
</dbReference>
<evidence type="ECO:0000313" key="12">
    <source>
        <dbReference type="Proteomes" id="UP001174909"/>
    </source>
</evidence>
<accession>A0AA35TPJ6</accession>
<keyword evidence="5" id="KW-0862">Zinc</keyword>
<evidence type="ECO:0000259" key="10">
    <source>
        <dbReference type="PROSITE" id="PS51084"/>
    </source>
</evidence>
<dbReference type="PROSITE" id="PS00892">
    <property type="entry name" value="HIT_1"/>
    <property type="match status" value="1"/>
</dbReference>
<sequence>MKRAGCASVATLPAKRPTGHWSQGLLQSMSDPSMIVMSDDRMVMIRDKYPKARHHYLVLPHTDISSLKALSVSHLPLLKHMLQVATDFVTELAVHKLAVRYGLHAQPSMARLHMHVVSQDFDSGCLKHKKHWNSFTTEFFIDAQSIISSLEEKGSVEVFDKATCDSLLKMPLRCHVCGEEQSNFPKLKAHTKQHNTK</sequence>
<dbReference type="GO" id="GO:0030983">
    <property type="term" value="F:mismatched DNA binding"/>
    <property type="evidence" value="ECO:0007669"/>
    <property type="project" value="TreeGrafter"/>
</dbReference>
<dbReference type="Pfam" id="PF16278">
    <property type="entry name" value="zf-C2HE"/>
    <property type="match status" value="1"/>
</dbReference>
<evidence type="ECO:0000256" key="3">
    <source>
        <dbReference type="ARBA" id="ARBA00022763"/>
    </source>
</evidence>
<comment type="caution">
    <text evidence="9">Lacks conserved residue(s) required for the propagation of feature annotation.</text>
</comment>
<keyword evidence="6" id="KW-0238">DNA-binding</keyword>
<dbReference type="GO" id="GO:0033699">
    <property type="term" value="F:DNA 5'-adenosine monophosphate hydrolase activity"/>
    <property type="evidence" value="ECO:0007669"/>
    <property type="project" value="TreeGrafter"/>
</dbReference>
<evidence type="ECO:0000256" key="1">
    <source>
        <dbReference type="ARBA" id="ARBA00004123"/>
    </source>
</evidence>
<evidence type="ECO:0000256" key="5">
    <source>
        <dbReference type="ARBA" id="ARBA00022833"/>
    </source>
</evidence>
<organism evidence="11 12">
    <name type="scientific">Geodia barretti</name>
    <name type="common">Barrett's horny sponge</name>
    <dbReference type="NCBI Taxonomy" id="519541"/>
    <lineage>
        <taxon>Eukaryota</taxon>
        <taxon>Metazoa</taxon>
        <taxon>Porifera</taxon>
        <taxon>Demospongiae</taxon>
        <taxon>Heteroscleromorpha</taxon>
        <taxon>Tetractinellida</taxon>
        <taxon>Astrophorina</taxon>
        <taxon>Geodiidae</taxon>
        <taxon>Geodia</taxon>
    </lineage>
</organism>
<keyword evidence="2" id="KW-0479">Metal-binding</keyword>
<evidence type="ECO:0000256" key="8">
    <source>
        <dbReference type="ARBA" id="ARBA00023242"/>
    </source>
</evidence>
<dbReference type="GO" id="GO:1990165">
    <property type="term" value="F:single-strand break-containing DNA binding"/>
    <property type="evidence" value="ECO:0007669"/>
    <property type="project" value="TreeGrafter"/>
</dbReference>
<evidence type="ECO:0000256" key="4">
    <source>
        <dbReference type="ARBA" id="ARBA00022771"/>
    </source>
</evidence>
<dbReference type="Proteomes" id="UP001174909">
    <property type="component" value="Unassembled WGS sequence"/>
</dbReference>
<evidence type="ECO:0000313" key="11">
    <source>
        <dbReference type="EMBL" id="CAI8052085.1"/>
    </source>
</evidence>
<keyword evidence="7" id="KW-0234">DNA repair</keyword>
<dbReference type="GO" id="GO:0005634">
    <property type="term" value="C:nucleus"/>
    <property type="evidence" value="ECO:0007669"/>
    <property type="project" value="UniProtKB-SubCell"/>
</dbReference>
<evidence type="ECO:0000256" key="6">
    <source>
        <dbReference type="ARBA" id="ARBA00023125"/>
    </source>
</evidence>
<keyword evidence="8" id="KW-0539">Nucleus</keyword>
<dbReference type="GO" id="GO:0003697">
    <property type="term" value="F:single-stranded DNA binding"/>
    <property type="evidence" value="ECO:0007669"/>
    <property type="project" value="TreeGrafter"/>
</dbReference>
<dbReference type="PANTHER" id="PTHR12486:SF4">
    <property type="entry name" value="APRATAXIN"/>
    <property type="match status" value="1"/>
</dbReference>
<dbReference type="PROSITE" id="PS51084">
    <property type="entry name" value="HIT_2"/>
    <property type="match status" value="1"/>
</dbReference>